<sequence length="248" mass="29509">MVFKNSEEFKKKENEKILKLTSFRNHVYVSGNSTSKESALVVFCKTHKQQFTTTFTNYKRSQTGLPCCGNQKKSEKLKERVFSKKTLQHMKESAFSRKSTSHVIGNQWRRTKEYRIWEKTVKKQWKYECALTGYIPTKNKKDSLVIHHFYSFNTDFSSFFLESLRFLPENGILICQSYQKVFHDMYGYKNNTIFQFLDFLKFLMKDSIKSTPISSQVFQEWKEGSETRVYDPGRVMKLHERLGKIHIF</sequence>
<name>A0A0S0N4M6_9CHLO</name>
<organism evidence="1">
    <name type="scientific">uncultured Trebouxia</name>
    <dbReference type="NCBI Taxonomy" id="1229085"/>
    <lineage>
        <taxon>Eukaryota</taxon>
        <taxon>Viridiplantae</taxon>
        <taxon>Chlorophyta</taxon>
        <taxon>core chlorophytes</taxon>
        <taxon>Trebouxiophyceae</taxon>
        <taxon>environmental samples</taxon>
    </lineage>
</organism>
<dbReference type="EMBL" id="KP282283">
    <property type="protein sequence ID" value="ALH06428.1"/>
    <property type="molecule type" value="Genomic_DNA"/>
</dbReference>
<evidence type="ECO:0000313" key="1">
    <source>
        <dbReference type="EMBL" id="ALH06414.1"/>
    </source>
</evidence>
<proteinExistence type="predicted"/>
<dbReference type="AlphaFoldDB" id="A0A0S0N4M6"/>
<dbReference type="EMBL" id="KP282277">
    <property type="protein sequence ID" value="ALH06416.1"/>
    <property type="molecule type" value="Genomic_DNA"/>
</dbReference>
<protein>
    <submittedName>
        <fullName evidence="1">Putative HNH endonuclease</fullName>
    </submittedName>
</protein>
<dbReference type="EMBL" id="KP282275">
    <property type="protein sequence ID" value="ALH06412.1"/>
    <property type="molecule type" value="Genomic_DNA"/>
</dbReference>
<gene>
    <name evidence="1" type="primary">ORF248</name>
    <name evidence="2" type="synonym">psbA</name>
</gene>
<dbReference type="EMBL" id="KP282279">
    <property type="protein sequence ID" value="ALH06420.1"/>
    <property type="molecule type" value="Genomic_DNA"/>
</dbReference>
<dbReference type="EMBL" id="KP282282">
    <property type="protein sequence ID" value="ALH06426.1"/>
    <property type="molecule type" value="Genomic_DNA"/>
</dbReference>
<dbReference type="EMBL" id="KP282276">
    <property type="protein sequence ID" value="ALH06414.1"/>
    <property type="molecule type" value="Genomic_DNA"/>
</dbReference>
<dbReference type="GO" id="GO:0004519">
    <property type="term" value="F:endonuclease activity"/>
    <property type="evidence" value="ECO:0007669"/>
    <property type="project" value="UniProtKB-KW"/>
</dbReference>
<evidence type="ECO:0000313" key="2">
    <source>
        <dbReference type="EMBL" id="ALH06453.1"/>
    </source>
</evidence>
<dbReference type="EMBL" id="KP282278">
    <property type="protein sequence ID" value="ALH06418.1"/>
    <property type="molecule type" value="Genomic_DNA"/>
</dbReference>
<accession>A0A0S0N4M6</accession>
<dbReference type="EMBL" id="KP282280">
    <property type="protein sequence ID" value="ALH06422.1"/>
    <property type="molecule type" value="Genomic_DNA"/>
</dbReference>
<reference evidence="1" key="1">
    <citation type="journal article" date="2016" name="Mol. Phylogenet. Evol.">
        <title>Coordinated ultrastructural and phylogenomic analyses shed light on the hidden phycobiont diversity of Trebouxia microalgae in Ramalina fraxinea.</title>
        <authorList>
            <person name="Catala S."/>
            <person name="Del Campo E.M."/>
            <person name="Barreno E."/>
            <person name="Garcia-Breijo F.J."/>
            <person name="Reig-Arminana J."/>
            <person name="Casano L.M."/>
        </authorList>
    </citation>
    <scope>NUCLEOTIDE SEQUENCE</scope>
</reference>
<keyword evidence="1" id="KW-0540">Nuclease</keyword>
<dbReference type="EMBL" id="KP282284">
    <property type="protein sequence ID" value="ALH06430.1"/>
    <property type="molecule type" value="Genomic_DNA"/>
</dbReference>
<dbReference type="EMBL" id="KP282299">
    <property type="protein sequence ID" value="ALH06453.1"/>
    <property type="molecule type" value="Genomic_DNA"/>
</dbReference>
<geneLocation type="chloroplast" evidence="1"/>
<keyword evidence="1" id="KW-0150">Chloroplast</keyword>
<keyword evidence="1" id="KW-0255">Endonuclease</keyword>
<dbReference type="EMBL" id="KP282281">
    <property type="protein sequence ID" value="ALH06424.1"/>
    <property type="molecule type" value="Genomic_DNA"/>
</dbReference>
<keyword evidence="1" id="KW-0934">Plastid</keyword>
<keyword evidence="1" id="KW-0378">Hydrolase</keyword>